<dbReference type="PANTHER" id="PTHR43279">
    <property type="entry name" value="CATECHOL-2,3-DIOXYGENASE"/>
    <property type="match status" value="1"/>
</dbReference>
<dbReference type="InterPro" id="IPR029068">
    <property type="entry name" value="Glyas_Bleomycin-R_OHBP_Dase"/>
</dbReference>
<comment type="caution">
    <text evidence="3">The sequence shown here is derived from an EMBL/GenBank/DDBJ whole genome shotgun (WGS) entry which is preliminary data.</text>
</comment>
<dbReference type="PANTHER" id="PTHR43279:SF1">
    <property type="entry name" value="CATECHOL-2,3-DIOXYGENASE"/>
    <property type="match status" value="1"/>
</dbReference>
<dbReference type="OrthoDB" id="9792626at2"/>
<dbReference type="InterPro" id="IPR004360">
    <property type="entry name" value="Glyas_Fos-R_dOase_dom"/>
</dbReference>
<reference evidence="3 4" key="1">
    <citation type="submission" date="2019-03" db="EMBL/GenBank/DDBJ databases">
        <title>Genomic Encyclopedia of Type Strains, Phase IV (KMG-IV): sequencing the most valuable type-strain genomes for metagenomic binning, comparative biology and taxonomic classification.</title>
        <authorList>
            <person name="Goeker M."/>
        </authorList>
    </citation>
    <scope>NUCLEOTIDE SEQUENCE [LARGE SCALE GENOMIC DNA]</scope>
    <source>
        <strain evidence="3 4">DSM 102969</strain>
    </source>
</reference>
<proteinExistence type="predicted"/>
<evidence type="ECO:0000313" key="4">
    <source>
        <dbReference type="Proteomes" id="UP000294547"/>
    </source>
</evidence>
<keyword evidence="4" id="KW-1185">Reference proteome</keyword>
<dbReference type="RefSeq" id="WP_126540631.1">
    <property type="nucleotide sequence ID" value="NZ_BSPM01000002.1"/>
</dbReference>
<dbReference type="PROSITE" id="PS00934">
    <property type="entry name" value="GLYOXALASE_I_1"/>
    <property type="match status" value="1"/>
</dbReference>
<dbReference type="Gene3D" id="3.10.180.10">
    <property type="entry name" value="2,3-Dihydroxybiphenyl 1,2-Dioxygenase, domain 1"/>
    <property type="match status" value="2"/>
</dbReference>
<dbReference type="Proteomes" id="UP000294547">
    <property type="component" value="Unassembled WGS sequence"/>
</dbReference>
<accession>A0A4R6R7B3</accession>
<evidence type="ECO:0000259" key="2">
    <source>
        <dbReference type="PROSITE" id="PS51819"/>
    </source>
</evidence>
<evidence type="ECO:0000256" key="1">
    <source>
        <dbReference type="ARBA" id="ARBA00022723"/>
    </source>
</evidence>
<dbReference type="PROSITE" id="PS51819">
    <property type="entry name" value="VOC"/>
    <property type="match status" value="2"/>
</dbReference>
<dbReference type="GO" id="GO:0004462">
    <property type="term" value="F:lactoylglutathione lyase activity"/>
    <property type="evidence" value="ECO:0007669"/>
    <property type="project" value="InterPro"/>
</dbReference>
<name>A0A4R6R7B3_9HYPH</name>
<protein>
    <submittedName>
        <fullName evidence="3">Catechol 2,3-dioxygenase</fullName>
    </submittedName>
</protein>
<dbReference type="InterPro" id="IPR037523">
    <property type="entry name" value="VOC_core"/>
</dbReference>
<feature type="domain" description="VOC" evidence="2">
    <location>
        <begin position="177"/>
        <end position="301"/>
    </location>
</feature>
<evidence type="ECO:0000313" key="3">
    <source>
        <dbReference type="EMBL" id="TDP81447.1"/>
    </source>
</evidence>
<organism evidence="3 4">
    <name type="scientific">Oharaeibacter diazotrophicus</name>
    <dbReference type="NCBI Taxonomy" id="1920512"/>
    <lineage>
        <taxon>Bacteria</taxon>
        <taxon>Pseudomonadati</taxon>
        <taxon>Pseudomonadota</taxon>
        <taxon>Alphaproteobacteria</taxon>
        <taxon>Hyphomicrobiales</taxon>
        <taxon>Pleomorphomonadaceae</taxon>
        <taxon>Oharaeibacter</taxon>
    </lineage>
</organism>
<keyword evidence="1" id="KW-0479">Metal-binding</keyword>
<dbReference type="GO" id="GO:0046872">
    <property type="term" value="F:metal ion binding"/>
    <property type="evidence" value="ECO:0007669"/>
    <property type="project" value="UniProtKB-KW"/>
</dbReference>
<sequence length="302" mass="31148">MDTAPHTAAAIDAATAVGPVALTVRDRARVAAWYRDVLGMVPLAEDGRAVVLGAADGTPLVTLVGAPDAPLAGRRAPGLYHVAILLPARADLGRWLRHTAAVGARLQGASDHLVSEATYLADPEGNGIEVYRDRPRAEWPRRDGRIHMDNSPFDIAGVLADGDAVGRRFDGLPAGTVVGHVHLKVADVAATRRFYVDTLGFEATEEGYPSALFVAAGGYHHHFGLNAWESAGGTRVAGATGLRHATVTMAPAARAAHAARLAAAGLGADAGPATAAVDPSGNRLLFVDRPIDAATALALADA</sequence>
<keyword evidence="3" id="KW-0560">Oxidoreductase</keyword>
<keyword evidence="3" id="KW-0223">Dioxygenase</keyword>
<dbReference type="Pfam" id="PF00903">
    <property type="entry name" value="Glyoxalase"/>
    <property type="match status" value="2"/>
</dbReference>
<feature type="domain" description="VOC" evidence="2">
    <location>
        <begin position="16"/>
        <end position="133"/>
    </location>
</feature>
<dbReference type="SUPFAM" id="SSF54593">
    <property type="entry name" value="Glyoxalase/Bleomycin resistance protein/Dihydroxybiphenyl dioxygenase"/>
    <property type="match status" value="2"/>
</dbReference>
<dbReference type="InterPro" id="IPR018146">
    <property type="entry name" value="Glyoxalase_1_CS"/>
</dbReference>
<dbReference type="AlphaFoldDB" id="A0A4R6R7B3"/>
<dbReference type="EMBL" id="SNXY01000012">
    <property type="protein sequence ID" value="TDP81447.1"/>
    <property type="molecule type" value="Genomic_DNA"/>
</dbReference>
<gene>
    <name evidence="3" type="ORF">EDD54_4315</name>
</gene>
<dbReference type="GO" id="GO:0051213">
    <property type="term" value="F:dioxygenase activity"/>
    <property type="evidence" value="ECO:0007669"/>
    <property type="project" value="UniProtKB-KW"/>
</dbReference>